<dbReference type="InterPro" id="IPR036890">
    <property type="entry name" value="HATPase_C_sf"/>
</dbReference>
<keyword evidence="9" id="KW-0902">Two-component regulatory system</keyword>
<keyword evidence="10 11" id="KW-0472">Membrane</keyword>
<dbReference type="Pfam" id="PF05231">
    <property type="entry name" value="MASE1"/>
    <property type="match status" value="1"/>
</dbReference>
<dbReference type="CDD" id="cd00082">
    <property type="entry name" value="HisKA"/>
    <property type="match status" value="1"/>
</dbReference>
<dbReference type="InterPro" id="IPR007895">
    <property type="entry name" value="MASE1"/>
</dbReference>
<feature type="transmembrane region" description="Helical" evidence="11">
    <location>
        <begin position="169"/>
        <end position="188"/>
    </location>
</feature>
<keyword evidence="4" id="KW-1003">Cell membrane</keyword>
<evidence type="ECO:0000259" key="12">
    <source>
        <dbReference type="PROSITE" id="PS50109"/>
    </source>
</evidence>
<feature type="transmembrane region" description="Helical" evidence="11">
    <location>
        <begin position="38"/>
        <end position="54"/>
    </location>
</feature>
<dbReference type="AlphaFoldDB" id="A0A1Y5SKF1"/>
<dbReference type="InterPro" id="IPR003661">
    <property type="entry name" value="HisK_dim/P_dom"/>
</dbReference>
<keyword evidence="14" id="KW-1185">Reference proteome</keyword>
<evidence type="ECO:0000256" key="4">
    <source>
        <dbReference type="ARBA" id="ARBA00022475"/>
    </source>
</evidence>
<keyword evidence="8 11" id="KW-1133">Transmembrane helix</keyword>
<dbReference type="InterPro" id="IPR050736">
    <property type="entry name" value="Sensor_HK_Regulatory"/>
</dbReference>
<evidence type="ECO:0000256" key="8">
    <source>
        <dbReference type="ARBA" id="ARBA00022989"/>
    </source>
</evidence>
<dbReference type="InterPro" id="IPR036097">
    <property type="entry name" value="HisK_dim/P_sf"/>
</dbReference>
<evidence type="ECO:0000256" key="1">
    <source>
        <dbReference type="ARBA" id="ARBA00000085"/>
    </source>
</evidence>
<evidence type="ECO:0000313" key="13">
    <source>
        <dbReference type="EMBL" id="SLN41650.1"/>
    </source>
</evidence>
<evidence type="ECO:0000256" key="2">
    <source>
        <dbReference type="ARBA" id="ARBA00004651"/>
    </source>
</evidence>
<keyword evidence="5 13" id="KW-0808">Transferase</keyword>
<keyword evidence="6 11" id="KW-0812">Transmembrane</keyword>
<feature type="domain" description="Histidine kinase" evidence="12">
    <location>
        <begin position="334"/>
        <end position="523"/>
    </location>
</feature>
<evidence type="ECO:0000313" key="14">
    <source>
        <dbReference type="Proteomes" id="UP000193623"/>
    </source>
</evidence>
<organism evidence="13 14">
    <name type="scientific">Pseudooctadecabacter jejudonensis</name>
    <dbReference type="NCBI Taxonomy" id="1391910"/>
    <lineage>
        <taxon>Bacteria</taxon>
        <taxon>Pseudomonadati</taxon>
        <taxon>Pseudomonadota</taxon>
        <taxon>Alphaproteobacteria</taxon>
        <taxon>Rhodobacterales</taxon>
        <taxon>Paracoccaceae</taxon>
        <taxon>Pseudooctadecabacter</taxon>
    </lineage>
</organism>
<proteinExistence type="predicted"/>
<dbReference type="SUPFAM" id="SSF47384">
    <property type="entry name" value="Homodimeric domain of signal transducing histidine kinase"/>
    <property type="match status" value="1"/>
</dbReference>
<dbReference type="GO" id="GO:0000155">
    <property type="term" value="F:phosphorelay sensor kinase activity"/>
    <property type="evidence" value="ECO:0007669"/>
    <property type="project" value="InterPro"/>
</dbReference>
<keyword evidence="7" id="KW-0418">Kinase</keyword>
<dbReference type="PANTHER" id="PTHR43711">
    <property type="entry name" value="TWO-COMPONENT HISTIDINE KINASE"/>
    <property type="match status" value="1"/>
</dbReference>
<dbReference type="EC" id="2.7.13.3" evidence="3"/>
<dbReference type="Gene3D" id="1.10.287.130">
    <property type="match status" value="1"/>
</dbReference>
<dbReference type="EMBL" id="FWFT01000003">
    <property type="protein sequence ID" value="SLN41650.1"/>
    <property type="molecule type" value="Genomic_DNA"/>
</dbReference>
<dbReference type="Gene3D" id="3.30.565.10">
    <property type="entry name" value="Histidine kinase-like ATPase, C-terminal domain"/>
    <property type="match status" value="1"/>
</dbReference>
<evidence type="ECO:0000256" key="3">
    <source>
        <dbReference type="ARBA" id="ARBA00012438"/>
    </source>
</evidence>
<comment type="catalytic activity">
    <reaction evidence="1">
        <text>ATP + protein L-histidine = ADP + protein N-phospho-L-histidine.</text>
        <dbReference type="EC" id="2.7.13.3"/>
    </reaction>
</comment>
<dbReference type="RefSeq" id="WP_159453121.1">
    <property type="nucleotide sequence ID" value="NZ_FWFT01000003.1"/>
</dbReference>
<evidence type="ECO:0000256" key="7">
    <source>
        <dbReference type="ARBA" id="ARBA00022777"/>
    </source>
</evidence>
<evidence type="ECO:0000256" key="6">
    <source>
        <dbReference type="ARBA" id="ARBA00022692"/>
    </source>
</evidence>
<dbReference type="Proteomes" id="UP000193623">
    <property type="component" value="Unassembled WGS sequence"/>
</dbReference>
<feature type="transmembrane region" description="Helical" evidence="11">
    <location>
        <begin position="94"/>
        <end position="116"/>
    </location>
</feature>
<accession>A0A1Y5SKF1</accession>
<feature type="transmembrane region" description="Helical" evidence="11">
    <location>
        <begin position="128"/>
        <end position="149"/>
    </location>
</feature>
<dbReference type="InterPro" id="IPR005467">
    <property type="entry name" value="His_kinase_dom"/>
</dbReference>
<feature type="transmembrane region" description="Helical" evidence="11">
    <location>
        <begin position="273"/>
        <end position="294"/>
    </location>
</feature>
<dbReference type="SUPFAM" id="SSF55874">
    <property type="entry name" value="ATPase domain of HSP90 chaperone/DNA topoisomerase II/histidine kinase"/>
    <property type="match status" value="1"/>
</dbReference>
<reference evidence="13 14" key="1">
    <citation type="submission" date="2017-03" db="EMBL/GenBank/DDBJ databases">
        <authorList>
            <person name="Afonso C.L."/>
            <person name="Miller P.J."/>
            <person name="Scott M.A."/>
            <person name="Spackman E."/>
            <person name="Goraichik I."/>
            <person name="Dimitrov K.M."/>
            <person name="Suarez D.L."/>
            <person name="Swayne D.E."/>
        </authorList>
    </citation>
    <scope>NUCLEOTIDE SEQUENCE [LARGE SCALE GENOMIC DNA]</scope>
    <source>
        <strain evidence="13 14">CECT 8397</strain>
    </source>
</reference>
<dbReference type="SMART" id="SM00388">
    <property type="entry name" value="HisKA"/>
    <property type="match status" value="1"/>
</dbReference>
<evidence type="ECO:0000256" key="9">
    <source>
        <dbReference type="ARBA" id="ARBA00023012"/>
    </source>
</evidence>
<name>A0A1Y5SKF1_9RHOB</name>
<evidence type="ECO:0000256" key="10">
    <source>
        <dbReference type="ARBA" id="ARBA00023136"/>
    </source>
</evidence>
<dbReference type="PANTHER" id="PTHR43711:SF1">
    <property type="entry name" value="HISTIDINE KINASE 1"/>
    <property type="match status" value="1"/>
</dbReference>
<dbReference type="OrthoDB" id="9774458at2"/>
<feature type="transmembrane region" description="Helical" evidence="11">
    <location>
        <begin position="200"/>
        <end position="218"/>
    </location>
</feature>
<dbReference type="GO" id="GO:0005886">
    <property type="term" value="C:plasma membrane"/>
    <property type="evidence" value="ECO:0007669"/>
    <property type="project" value="UniProtKB-SubCell"/>
</dbReference>
<evidence type="ECO:0000256" key="11">
    <source>
        <dbReference type="SAM" id="Phobius"/>
    </source>
</evidence>
<gene>
    <name evidence="13" type="primary">creC_2</name>
    <name evidence="13" type="ORF">PSJ8397_02096</name>
</gene>
<feature type="transmembrane region" description="Helical" evidence="11">
    <location>
        <begin position="248"/>
        <end position="267"/>
    </location>
</feature>
<dbReference type="PROSITE" id="PS50109">
    <property type="entry name" value="HIS_KIN"/>
    <property type="match status" value="1"/>
</dbReference>
<comment type="subcellular location">
    <subcellularLocation>
        <location evidence="2">Cell membrane</location>
        <topology evidence="2">Multi-pass membrane protein</topology>
    </subcellularLocation>
</comment>
<sequence length="523" mass="57315">MEKKFDLVIRDMLRFAAIVLLWLAAYVSAGVFDFFETYASLWFLPAGVTLAVALTAPQKFLLAPLVANLLLAIPAVCGVLGVEFTNYRDPILHGLRLYVIYTGAGLIARHLIAVSLPIRDLKNQLQLIAIALVAALLGALSGVSLHATVGNFPWPVAWEILLPWAVGDAIGTLIPLPILVPFLMWFFGRRVQAVLPEWRAIAFQLVTILLAMFIAFWAPSQGTYLDSLFYLILLPPVIFAVRGGLPSAATAIVLTALLTPPAANWFGFEGERISLQVLLLLTAISTLMIGGAVSDREVAFNAIKQHEADLEEEVANQTKDLRDAFEFQQHLIRSIGHDLRQPMHSVNMMLDGLVIEHKDTPAGAPLEQARAIGQTASGFIDKVLAYAKREAGRIDIISEEFALQRVFDQVLQTFEPEANLRGVTLHVIPTNHQMTSDANLVWEAVSNLVQNAVRMSEDGLSVTVRAEIDETRIAVHVVDEINCVEGPNGQPGFGLEIVRQIARMLDAKFTLKPNLAAIEFASA</sequence>
<feature type="transmembrane region" description="Helical" evidence="11">
    <location>
        <begin position="61"/>
        <end position="82"/>
    </location>
</feature>
<feature type="transmembrane region" description="Helical" evidence="11">
    <location>
        <begin position="12"/>
        <end position="32"/>
    </location>
</feature>
<evidence type="ECO:0000256" key="5">
    <source>
        <dbReference type="ARBA" id="ARBA00022679"/>
    </source>
</evidence>
<protein>
    <recommendedName>
        <fullName evidence="3">histidine kinase</fullName>
        <ecNumber evidence="3">2.7.13.3</ecNumber>
    </recommendedName>
</protein>